<dbReference type="AlphaFoldDB" id="A0A7S3CRB3"/>
<sequence length="110" mass="11582">MTLPTTSRPFSQLTKQSTSENVVVSLGLLLSLSDSEGTPHEVDIGLLSGVELDRVLIASPGGKLAVGFAEDEVEDGHREQVVEELVVSDSRGQILLLVDLLVVSGEAEVG</sequence>
<evidence type="ECO:0000313" key="1">
    <source>
        <dbReference type="EMBL" id="CAE0235168.1"/>
    </source>
</evidence>
<accession>A0A7S3CRB3</accession>
<protein>
    <submittedName>
        <fullName evidence="1">Uncharacterized protein</fullName>
    </submittedName>
</protein>
<reference evidence="1" key="1">
    <citation type="submission" date="2021-01" db="EMBL/GenBank/DDBJ databases">
        <authorList>
            <person name="Corre E."/>
            <person name="Pelletier E."/>
            <person name="Niang G."/>
            <person name="Scheremetjew M."/>
            <person name="Finn R."/>
            <person name="Kale V."/>
            <person name="Holt S."/>
            <person name="Cochrane G."/>
            <person name="Meng A."/>
            <person name="Brown T."/>
            <person name="Cohen L."/>
        </authorList>
    </citation>
    <scope>NUCLEOTIDE SEQUENCE</scope>
    <source>
        <strain evidence="1">Ras09</strain>
    </source>
</reference>
<organism evidence="1">
    <name type="scientific">Strombidium rassoulzadegani</name>
    <dbReference type="NCBI Taxonomy" id="1082188"/>
    <lineage>
        <taxon>Eukaryota</taxon>
        <taxon>Sar</taxon>
        <taxon>Alveolata</taxon>
        <taxon>Ciliophora</taxon>
        <taxon>Intramacronucleata</taxon>
        <taxon>Spirotrichea</taxon>
        <taxon>Oligotrichia</taxon>
        <taxon>Strombidiidae</taxon>
        <taxon>Strombidium</taxon>
    </lineage>
</organism>
<dbReference type="EMBL" id="HBIA01013745">
    <property type="protein sequence ID" value="CAE0235168.1"/>
    <property type="molecule type" value="Transcribed_RNA"/>
</dbReference>
<gene>
    <name evidence="1" type="ORF">SRAS04492_LOCUS6975</name>
</gene>
<proteinExistence type="predicted"/>
<name>A0A7S3CRB3_9SPIT</name>